<keyword evidence="2" id="KW-1185">Reference proteome</keyword>
<organism evidence="1 2">
    <name type="scientific">Arachidicoccus rhizosphaerae</name>
    <dbReference type="NCBI Taxonomy" id="551991"/>
    <lineage>
        <taxon>Bacteria</taxon>
        <taxon>Pseudomonadati</taxon>
        <taxon>Bacteroidota</taxon>
        <taxon>Chitinophagia</taxon>
        <taxon>Chitinophagales</taxon>
        <taxon>Chitinophagaceae</taxon>
        <taxon>Arachidicoccus</taxon>
    </lineage>
</organism>
<dbReference type="GO" id="GO:0016410">
    <property type="term" value="F:N-acyltransferase activity"/>
    <property type="evidence" value="ECO:0007669"/>
    <property type="project" value="TreeGrafter"/>
</dbReference>
<dbReference type="OrthoDB" id="2989563at2"/>
<dbReference type="Pfam" id="PF13523">
    <property type="entry name" value="Acetyltransf_8"/>
    <property type="match status" value="1"/>
</dbReference>
<protein>
    <submittedName>
        <fullName evidence="1">Acetyltransferase (GNAT) domain-containing protein</fullName>
    </submittedName>
</protein>
<dbReference type="Gene3D" id="3.40.630.30">
    <property type="match status" value="1"/>
</dbReference>
<name>A0A1H3ZUR6_9BACT</name>
<reference evidence="1 2" key="1">
    <citation type="submission" date="2016-10" db="EMBL/GenBank/DDBJ databases">
        <authorList>
            <person name="de Groot N.N."/>
        </authorList>
    </citation>
    <scope>NUCLEOTIDE SEQUENCE [LARGE SCALE GENOMIC DNA]</scope>
    <source>
        <strain evidence="1 2">Vu-144</strain>
    </source>
</reference>
<dbReference type="SUPFAM" id="SSF55729">
    <property type="entry name" value="Acyl-CoA N-acyltransferases (Nat)"/>
    <property type="match status" value="1"/>
</dbReference>
<dbReference type="RefSeq" id="WP_091398298.1">
    <property type="nucleotide sequence ID" value="NZ_FNQY01000012.1"/>
</dbReference>
<evidence type="ECO:0000313" key="1">
    <source>
        <dbReference type="EMBL" id="SEA27516.1"/>
    </source>
</evidence>
<dbReference type="AlphaFoldDB" id="A0A1H3ZUR6"/>
<accession>A0A1H3ZUR6</accession>
<dbReference type="InterPro" id="IPR016181">
    <property type="entry name" value="Acyl_CoA_acyltransferase"/>
</dbReference>
<dbReference type="PANTHER" id="PTHR31438">
    <property type="entry name" value="LYSINE N-ACYLTRANSFERASE C17G9.06C-RELATED"/>
    <property type="match status" value="1"/>
</dbReference>
<dbReference type="Proteomes" id="UP000199041">
    <property type="component" value="Unassembled WGS sequence"/>
</dbReference>
<dbReference type="EMBL" id="FNQY01000012">
    <property type="protein sequence ID" value="SEA27516.1"/>
    <property type="molecule type" value="Genomic_DNA"/>
</dbReference>
<keyword evidence="1" id="KW-0808">Transferase</keyword>
<evidence type="ECO:0000313" key="2">
    <source>
        <dbReference type="Proteomes" id="UP000199041"/>
    </source>
</evidence>
<proteinExistence type="predicted"/>
<gene>
    <name evidence="1" type="ORF">SAMN05192529_11254</name>
</gene>
<dbReference type="PANTHER" id="PTHR31438:SF1">
    <property type="entry name" value="LYSINE N-ACYLTRANSFERASE C17G9.06C-RELATED"/>
    <property type="match status" value="1"/>
</dbReference>
<dbReference type="STRING" id="551991.SAMN05192529_11254"/>
<sequence length="210" mass="24320">MESKPRIQINNFNPSAENIRKAKGILGTFNETEVLTYKPFTLNEHGRILHTWCNKPYSAKFWNMTGSYQQLEQYFQERQTCTAVNHTIFFINDQPLAFAETYPIIGSELQQHIAEISEKDYGIHFLMAPPRSILENYEISSLPLTYFTFNQALRNLYKEASFENIYAEPDIENNHAITLAKLAGFKKLKSVQLPDKTAALMHMDKDNFLV</sequence>